<protein>
    <submittedName>
        <fullName evidence="1">Uncharacterized protein</fullName>
    </submittedName>
</protein>
<dbReference type="AlphaFoldDB" id="A0AAD9J7D3"/>
<keyword evidence="2" id="KW-1185">Reference proteome</keyword>
<sequence length="56" mass="6307">LHCDKDSRPTLPGYHNIITRCRDNINGGGVGLFVSDMLDFKVRNDLNVFVPRVALH</sequence>
<reference evidence="1" key="1">
    <citation type="journal article" date="2023" name="Mol. Biol. Evol.">
        <title>Third-Generation Sequencing Reveals the Adaptive Role of the Epigenome in Three Deep-Sea Polychaetes.</title>
        <authorList>
            <person name="Perez M."/>
            <person name="Aroh O."/>
            <person name="Sun Y."/>
            <person name="Lan Y."/>
            <person name="Juniper S.K."/>
            <person name="Young C.R."/>
            <person name="Angers B."/>
            <person name="Qian P.Y."/>
        </authorList>
    </citation>
    <scope>NUCLEOTIDE SEQUENCE</scope>
    <source>
        <strain evidence="1">P08H-3</strain>
    </source>
</reference>
<evidence type="ECO:0000313" key="2">
    <source>
        <dbReference type="Proteomes" id="UP001208570"/>
    </source>
</evidence>
<comment type="caution">
    <text evidence="1">The sequence shown here is derived from an EMBL/GenBank/DDBJ whole genome shotgun (WGS) entry which is preliminary data.</text>
</comment>
<feature type="non-terminal residue" evidence="1">
    <location>
        <position position="1"/>
    </location>
</feature>
<evidence type="ECO:0000313" key="1">
    <source>
        <dbReference type="EMBL" id="KAK2148002.1"/>
    </source>
</evidence>
<name>A0AAD9J7D3_9ANNE</name>
<proteinExistence type="predicted"/>
<dbReference type="Proteomes" id="UP001208570">
    <property type="component" value="Unassembled WGS sequence"/>
</dbReference>
<dbReference type="EMBL" id="JAODUP010000522">
    <property type="protein sequence ID" value="KAK2148002.1"/>
    <property type="molecule type" value="Genomic_DNA"/>
</dbReference>
<accession>A0AAD9J7D3</accession>
<gene>
    <name evidence="1" type="ORF">LSH36_522g02014</name>
</gene>
<organism evidence="1 2">
    <name type="scientific">Paralvinella palmiformis</name>
    <dbReference type="NCBI Taxonomy" id="53620"/>
    <lineage>
        <taxon>Eukaryota</taxon>
        <taxon>Metazoa</taxon>
        <taxon>Spiralia</taxon>
        <taxon>Lophotrochozoa</taxon>
        <taxon>Annelida</taxon>
        <taxon>Polychaeta</taxon>
        <taxon>Sedentaria</taxon>
        <taxon>Canalipalpata</taxon>
        <taxon>Terebellida</taxon>
        <taxon>Terebelliformia</taxon>
        <taxon>Alvinellidae</taxon>
        <taxon>Paralvinella</taxon>
    </lineage>
</organism>